<dbReference type="EMBL" id="QJJV01000005">
    <property type="protein sequence ID" value="PXX18045.1"/>
    <property type="molecule type" value="Genomic_DNA"/>
</dbReference>
<dbReference type="OrthoDB" id="9102133at2"/>
<dbReference type="GeneID" id="61307791"/>
<gene>
    <name evidence="1" type="ORF">C7400_105107</name>
    <name evidence="2" type="ORF">SAMN05216550_106108</name>
</gene>
<dbReference type="AlphaFoldDB" id="A0A1A5X4B2"/>
<proteinExistence type="predicted"/>
<evidence type="ECO:0000313" key="1">
    <source>
        <dbReference type="EMBL" id="PXX18045.1"/>
    </source>
</evidence>
<organism evidence="2 3">
    <name type="scientific">Paraburkholderia tropica</name>
    <dbReference type="NCBI Taxonomy" id="92647"/>
    <lineage>
        <taxon>Bacteria</taxon>
        <taxon>Pseudomonadati</taxon>
        <taxon>Pseudomonadota</taxon>
        <taxon>Betaproteobacteria</taxon>
        <taxon>Burkholderiales</taxon>
        <taxon>Burkholderiaceae</taxon>
        <taxon>Paraburkholderia</taxon>
    </lineage>
</organism>
<reference evidence="2 3" key="1">
    <citation type="submission" date="2016-10" db="EMBL/GenBank/DDBJ databases">
        <authorList>
            <person name="Varghese N."/>
            <person name="Submissions S."/>
        </authorList>
    </citation>
    <scope>NUCLEOTIDE SEQUENCE [LARGE SCALE GENOMIC DNA]</scope>
    <source>
        <strain evidence="2 3">LMG 22274</strain>
    </source>
</reference>
<comment type="caution">
    <text evidence="2">The sequence shown here is derived from an EMBL/GenBank/DDBJ whole genome shotgun (WGS) entry which is preliminary data.</text>
</comment>
<keyword evidence="4" id="KW-1185">Reference proteome</keyword>
<dbReference type="EMBL" id="FNZM01000006">
    <property type="protein sequence ID" value="SEJ59000.1"/>
    <property type="molecule type" value="Genomic_DNA"/>
</dbReference>
<evidence type="ECO:0000313" key="2">
    <source>
        <dbReference type="EMBL" id="SEJ59000.1"/>
    </source>
</evidence>
<protein>
    <submittedName>
        <fullName evidence="2">Uncharacterized protein</fullName>
    </submittedName>
</protein>
<reference evidence="1 4" key="2">
    <citation type="submission" date="2018-05" db="EMBL/GenBank/DDBJ databases">
        <title>Genomic Encyclopedia of Type Strains, Phase IV (KMG-V): Genome sequencing to study the core and pangenomes of soil and plant-associated prokaryotes.</title>
        <authorList>
            <person name="Whitman W."/>
        </authorList>
    </citation>
    <scope>NUCLEOTIDE SEQUENCE [LARGE SCALE GENOMIC DNA]</scope>
    <source>
        <strain evidence="1 4">SIr-6563</strain>
    </source>
</reference>
<accession>A0A1A5X4B2</accession>
<dbReference type="RefSeq" id="WP_065064021.1">
    <property type="nucleotide sequence ID" value="NZ_CADFGN010000006.1"/>
</dbReference>
<dbReference type="Proteomes" id="UP000247515">
    <property type="component" value="Unassembled WGS sequence"/>
</dbReference>
<evidence type="ECO:0000313" key="4">
    <source>
        <dbReference type="Proteomes" id="UP000247515"/>
    </source>
</evidence>
<sequence>MSVNVDGVDYTGKWRVMTGSVIVYFANEIKFAPHGANRPEQIARWLLTDLCKKIESRKRKGIKR</sequence>
<evidence type="ECO:0000313" key="3">
    <source>
        <dbReference type="Proteomes" id="UP000183529"/>
    </source>
</evidence>
<name>A0A1A5X4B2_9BURK</name>
<dbReference type="Proteomes" id="UP000183529">
    <property type="component" value="Unassembled WGS sequence"/>
</dbReference>